<gene>
    <name evidence="4" type="ORF">OCBIM_22009181mg</name>
</gene>
<name>A0A0L8FSD5_OCTBM</name>
<dbReference type="STRING" id="37653.A0A0L8FSD5"/>
<evidence type="ECO:0000256" key="1">
    <source>
        <dbReference type="ARBA" id="ARBA00001148"/>
    </source>
</evidence>
<evidence type="ECO:0000256" key="2">
    <source>
        <dbReference type="ARBA" id="ARBA00007529"/>
    </source>
</evidence>
<dbReference type="Gene3D" id="3.10.310.10">
    <property type="entry name" value="Diaminopimelate Epimerase, Chain A, domain 1"/>
    <property type="match status" value="2"/>
</dbReference>
<dbReference type="SFLD" id="SFLDS00028">
    <property type="entry name" value="Proline_Racemase"/>
    <property type="match status" value="1"/>
</dbReference>
<dbReference type="GO" id="GO:0050346">
    <property type="term" value="F:trans-L-3-hydroxyproline dehydratase activity"/>
    <property type="evidence" value="ECO:0007669"/>
    <property type="project" value="UniProtKB-EC"/>
</dbReference>
<dbReference type="EC" id="4.2.1.77" evidence="3"/>
<protein>
    <recommendedName>
        <fullName evidence="3">trans-L-3-hydroxyproline dehydratase</fullName>
        <ecNumber evidence="3">4.2.1.77</ecNumber>
    </recommendedName>
</protein>
<evidence type="ECO:0000256" key="3">
    <source>
        <dbReference type="ARBA" id="ARBA00013105"/>
    </source>
</evidence>
<dbReference type="PANTHER" id="PTHR33442">
    <property type="entry name" value="TRANS-3-HYDROXY-L-PROLINE DEHYDRATASE"/>
    <property type="match status" value="1"/>
</dbReference>
<dbReference type="Pfam" id="PF05544">
    <property type="entry name" value="Pro_racemase"/>
    <property type="match status" value="1"/>
</dbReference>
<dbReference type="InterPro" id="IPR008794">
    <property type="entry name" value="Pro_racemase_fam"/>
</dbReference>
<sequence>MTEPAIKEQISENQTIDNNTKITTTEMHTAGEPLRIVETGFPPVEGENILDKMKYVKLRLDAYRRFLMYEPRGHFDMYGAILVKPNVPSADIAVLFMHNEGFSTMCGHAVIALGRYAVDKGYVKTITSPETPVNIQCPCGLVKTYVSYNNGRSGAVRFHSVPAFIHSRDIQVDVPKFGTITLDVGYGGAFYAILPASRLGLDLNKSKLHELVSAATCITETVKQEEIIHPESPALSFLYGTILTDDMIPEKNGEIKTANICVFADEQVDRSPTGSGVTARIALMLGKGQIKMHEKVSFISSTTQGEFTGCPVEAVNVGDQAAVRVEVTGEAFYCGQNTFIYEKGDALGKGFLLH</sequence>
<dbReference type="OrthoDB" id="6409228at2759"/>
<dbReference type="FunFam" id="3.10.310.10:FF:000003">
    <property type="entry name" value="Proline racemase"/>
    <property type="match status" value="1"/>
</dbReference>
<dbReference type="KEGG" id="obi:106881453"/>
<reference evidence="4" key="1">
    <citation type="submission" date="2015-07" db="EMBL/GenBank/DDBJ databases">
        <title>MeaNS - Measles Nucleotide Surveillance Program.</title>
        <authorList>
            <person name="Tran T."/>
            <person name="Druce J."/>
        </authorList>
    </citation>
    <scope>NUCLEOTIDE SEQUENCE</scope>
    <source>
        <strain evidence="4">UCB-OBI-ISO-001</strain>
        <tissue evidence="4">Gonad</tissue>
    </source>
</reference>
<dbReference type="OMA" id="SHVLWTG"/>
<proteinExistence type="inferred from homology"/>
<dbReference type="SUPFAM" id="SSF54506">
    <property type="entry name" value="Diaminopimelate epimerase-like"/>
    <property type="match status" value="1"/>
</dbReference>
<dbReference type="PANTHER" id="PTHR33442:SF1">
    <property type="entry name" value="TRANS-3-HYDROXY-L-PROLINE DEHYDRATASE"/>
    <property type="match status" value="1"/>
</dbReference>
<dbReference type="AlphaFoldDB" id="A0A0L8FSD5"/>
<organism evidence="4">
    <name type="scientific">Octopus bimaculoides</name>
    <name type="common">California two-spotted octopus</name>
    <dbReference type="NCBI Taxonomy" id="37653"/>
    <lineage>
        <taxon>Eukaryota</taxon>
        <taxon>Metazoa</taxon>
        <taxon>Spiralia</taxon>
        <taxon>Lophotrochozoa</taxon>
        <taxon>Mollusca</taxon>
        <taxon>Cephalopoda</taxon>
        <taxon>Coleoidea</taxon>
        <taxon>Octopodiformes</taxon>
        <taxon>Octopoda</taxon>
        <taxon>Incirrata</taxon>
        <taxon>Octopodidae</taxon>
        <taxon>Octopus</taxon>
    </lineage>
</organism>
<evidence type="ECO:0000313" key="4">
    <source>
        <dbReference type="EMBL" id="KOF67616.1"/>
    </source>
</evidence>
<comment type="catalytic activity">
    <reaction evidence="1">
        <text>trans-3-hydroxy-L-proline = 1-pyrroline-2-carboxylate + H2O</text>
        <dbReference type="Rhea" id="RHEA:10320"/>
        <dbReference type="ChEBI" id="CHEBI:15377"/>
        <dbReference type="ChEBI" id="CHEBI:39785"/>
        <dbReference type="ChEBI" id="CHEBI:57938"/>
        <dbReference type="EC" id="4.2.1.77"/>
    </reaction>
</comment>
<accession>A0A0L8FSD5</accession>
<dbReference type="PIRSF" id="PIRSF029792">
    <property type="entry name" value="Pro_racemase"/>
    <property type="match status" value="1"/>
</dbReference>
<comment type="similarity">
    <text evidence="2">Belongs to the proline racemase family.</text>
</comment>
<dbReference type="EMBL" id="KQ426911">
    <property type="protein sequence ID" value="KOF67616.1"/>
    <property type="molecule type" value="Genomic_DNA"/>
</dbReference>